<dbReference type="Proteomes" id="UP000256321">
    <property type="component" value="Unassembled WGS sequence"/>
</dbReference>
<keyword evidence="4" id="KW-1185">Reference proteome</keyword>
<evidence type="ECO:0000313" key="4">
    <source>
        <dbReference type="Proteomes" id="UP000629596"/>
    </source>
</evidence>
<dbReference type="Proteomes" id="UP000629596">
    <property type="component" value="Unassembled WGS sequence"/>
</dbReference>
<dbReference type="AlphaFoldDB" id="A0A3D8HFR5"/>
<reference evidence="1 4" key="2">
    <citation type="submission" date="2020-08" db="EMBL/GenBank/DDBJ databases">
        <title>Genome public.</title>
        <authorList>
            <person name="Liu C."/>
            <person name="Sun Q."/>
        </authorList>
    </citation>
    <scope>NUCLEOTIDE SEQUENCE [LARGE SCALE GENOMIC DNA]</scope>
    <source>
        <strain evidence="1 4">426_9</strain>
    </source>
</reference>
<dbReference type="Pfam" id="PF11013">
    <property type="entry name" value="DUF2851"/>
    <property type="match status" value="1"/>
</dbReference>
<dbReference type="EMBL" id="JACRTI010000016">
    <property type="protein sequence ID" value="MBC8601803.1"/>
    <property type="molecule type" value="Genomic_DNA"/>
</dbReference>
<sequence length="427" mass="49408">MERLLHYVWKYKLYAAASLATTDGRPVQVIDPGMQNTDAGPDFFNAKIKIDETLWAGSVEIHDKASDWLLHHHDTDKAYDSVVLHVTGVNDFLPVRTNGEPIPQLVLAVPDTVARSIDWLLYREASLPCLDYIRQIEPLHIDCWLEALLSERLERKTHDIFTLLDAYNNDWNEVFYITLTRNFGFGVNNDAFERLAKSLPLRCIRKQRSSSSQVEAMLFGQAGMLAEENEDHYYRLLQREYEFLRHKFGLSPMDDFVFKSLRTRPVNFPYLKVAQLATLWVQHDTLFSAILEAGSTGEIKKYFRVSPSDYWKTHYHFRYASPRKEKPMGENALNILLINTVVPMLFAYGLRNKQPEYCERATRLLESIPPEKNSIVSSFCHAGITVRHAGDSQALIQLKREYCEKKKCLYCRIGFRMLKQQAPTFVG</sequence>
<accession>A0A3D8HFR5</accession>
<dbReference type="EMBL" id="QREV01000016">
    <property type="protein sequence ID" value="RDU49492.1"/>
    <property type="molecule type" value="Genomic_DNA"/>
</dbReference>
<organism evidence="2 3">
    <name type="scientific">Parabacteroides acidifaciens</name>
    <dbReference type="NCBI Taxonomy" id="2290935"/>
    <lineage>
        <taxon>Bacteria</taxon>
        <taxon>Pseudomonadati</taxon>
        <taxon>Bacteroidota</taxon>
        <taxon>Bacteroidia</taxon>
        <taxon>Bacteroidales</taxon>
        <taxon>Tannerellaceae</taxon>
        <taxon>Parabacteroides</taxon>
    </lineage>
</organism>
<protein>
    <submittedName>
        <fullName evidence="2">DUF2851 family protein</fullName>
    </submittedName>
</protein>
<evidence type="ECO:0000313" key="3">
    <source>
        <dbReference type="Proteomes" id="UP000256321"/>
    </source>
</evidence>
<comment type="caution">
    <text evidence="2">The sequence shown here is derived from an EMBL/GenBank/DDBJ whole genome shotgun (WGS) entry which is preliminary data.</text>
</comment>
<dbReference type="InterPro" id="IPR021272">
    <property type="entry name" value="DUF2851"/>
</dbReference>
<name>A0A3D8HFR5_9BACT</name>
<evidence type="ECO:0000313" key="1">
    <source>
        <dbReference type="EMBL" id="MBC8601803.1"/>
    </source>
</evidence>
<reference evidence="2 3" key="1">
    <citation type="submission" date="2018-07" db="EMBL/GenBank/DDBJ databases">
        <title>Parabacteroides acidifaciens nov. sp., isolated from human feces.</title>
        <authorList>
            <person name="Wang Y.J."/>
        </authorList>
    </citation>
    <scope>NUCLEOTIDE SEQUENCE [LARGE SCALE GENOMIC DNA]</scope>
    <source>
        <strain evidence="2 3">426-9</strain>
    </source>
</reference>
<gene>
    <name evidence="2" type="ORF">DWU89_08920</name>
    <name evidence="1" type="ORF">H8784_08715</name>
</gene>
<dbReference type="RefSeq" id="WP_115499301.1">
    <property type="nucleotide sequence ID" value="NZ_JACRTI010000016.1"/>
</dbReference>
<evidence type="ECO:0000313" key="2">
    <source>
        <dbReference type="EMBL" id="RDU49492.1"/>
    </source>
</evidence>
<proteinExistence type="predicted"/>